<feature type="compositionally biased region" description="Polar residues" evidence="1">
    <location>
        <begin position="225"/>
        <end position="236"/>
    </location>
</feature>
<evidence type="ECO:0000313" key="3">
    <source>
        <dbReference type="Proteomes" id="UP000095300"/>
    </source>
</evidence>
<feature type="compositionally biased region" description="Low complexity" evidence="1">
    <location>
        <begin position="245"/>
        <end position="261"/>
    </location>
</feature>
<dbReference type="VEuPathDB" id="VectorBase:SCAU003896"/>
<gene>
    <name evidence="2" type="primary">106081444</name>
</gene>
<dbReference type="KEGG" id="scac:106081444"/>
<feature type="region of interest" description="Disordered" evidence="1">
    <location>
        <begin position="131"/>
        <end position="160"/>
    </location>
</feature>
<feature type="region of interest" description="Disordered" evidence="1">
    <location>
        <begin position="273"/>
        <end position="294"/>
    </location>
</feature>
<feature type="region of interest" description="Disordered" evidence="1">
    <location>
        <begin position="175"/>
        <end position="261"/>
    </location>
</feature>
<sequence length="294" mass="33371">MASEAENRVSLLWNYSTALEPVTHAHKLLKSYYMNMCRKFARNSVQIPKEKFASSQMCSYCGCFWNESEFQMRLKSKHVTMKAKTKRLIEQLNRSNKEDGQLSGKQRKRAKWLQKRATQYMEMKCEQCGHKSKIKMEKPKKKSKATAAESNSKANNSAAEQEDVIAIEEDIKTKTTKKKKKNKNKLAGLKLPLEGKQDKQQTHKPNIIKTPPQNPMPLPIAKTQAPKTITPNLQSQKSKKKKKTSSNITPTISKTVSKTQQQNSLLQLAALLKQSSSSSDGKSSTQKRLESLLK</sequence>
<dbReference type="EnsemblMetazoa" id="SCAU003896-RC">
    <property type="protein sequence ID" value="SCAU003896-PC"/>
    <property type="gene ID" value="SCAU003896"/>
</dbReference>
<proteinExistence type="predicted"/>
<keyword evidence="3" id="KW-1185">Reference proteome</keyword>
<evidence type="ECO:0000256" key="1">
    <source>
        <dbReference type="SAM" id="MobiDB-lite"/>
    </source>
</evidence>
<dbReference type="OrthoDB" id="8190480at2759"/>
<dbReference type="AlphaFoldDB" id="A0A1I8P139"/>
<dbReference type="Proteomes" id="UP000095300">
    <property type="component" value="Unassembled WGS sequence"/>
</dbReference>
<reference evidence="2" key="1">
    <citation type="submission" date="2020-05" db="UniProtKB">
        <authorList>
            <consortium name="EnsemblMetazoa"/>
        </authorList>
    </citation>
    <scope>IDENTIFICATION</scope>
    <source>
        <strain evidence="2">USDA</strain>
    </source>
</reference>
<feature type="compositionally biased region" description="Low complexity" evidence="1">
    <location>
        <begin position="273"/>
        <end position="284"/>
    </location>
</feature>
<organism evidence="2 3">
    <name type="scientific">Stomoxys calcitrans</name>
    <name type="common">Stable fly</name>
    <name type="synonym">Conops calcitrans</name>
    <dbReference type="NCBI Taxonomy" id="35570"/>
    <lineage>
        <taxon>Eukaryota</taxon>
        <taxon>Metazoa</taxon>
        <taxon>Ecdysozoa</taxon>
        <taxon>Arthropoda</taxon>
        <taxon>Hexapoda</taxon>
        <taxon>Insecta</taxon>
        <taxon>Pterygota</taxon>
        <taxon>Neoptera</taxon>
        <taxon>Endopterygota</taxon>
        <taxon>Diptera</taxon>
        <taxon>Brachycera</taxon>
        <taxon>Muscomorpha</taxon>
        <taxon>Muscoidea</taxon>
        <taxon>Muscidae</taxon>
        <taxon>Stomoxys</taxon>
    </lineage>
</organism>
<feature type="compositionally biased region" description="Low complexity" evidence="1">
    <location>
        <begin position="145"/>
        <end position="159"/>
    </location>
</feature>
<feature type="compositionally biased region" description="Basic residues" evidence="1">
    <location>
        <begin position="175"/>
        <end position="184"/>
    </location>
</feature>
<evidence type="ECO:0000313" key="2">
    <source>
        <dbReference type="EnsemblMetazoa" id="SCAU003896-PC"/>
    </source>
</evidence>
<protein>
    <submittedName>
        <fullName evidence="2">Uncharacterized protein</fullName>
    </submittedName>
</protein>
<accession>A0A1I8P139</accession>
<name>A0A1I8P139_STOCA</name>